<dbReference type="InterPro" id="IPR038883">
    <property type="entry name" value="AN11006-like"/>
</dbReference>
<feature type="region of interest" description="Disordered" evidence="1">
    <location>
        <begin position="1"/>
        <end position="108"/>
    </location>
</feature>
<evidence type="ECO:0000313" key="2">
    <source>
        <dbReference type="EMBL" id="PVI00517.1"/>
    </source>
</evidence>
<accession>A0A2V1DQR9</accession>
<dbReference type="AlphaFoldDB" id="A0A2V1DQR9"/>
<dbReference type="PANTHER" id="PTHR42085:SF1">
    <property type="entry name" value="F-BOX DOMAIN-CONTAINING PROTEIN"/>
    <property type="match status" value="1"/>
</dbReference>
<reference evidence="2 3" key="1">
    <citation type="journal article" date="2018" name="Sci. Rep.">
        <title>Comparative genomics provides insights into the lifestyle and reveals functional heterogeneity of dark septate endophytic fungi.</title>
        <authorList>
            <person name="Knapp D.G."/>
            <person name="Nemeth J.B."/>
            <person name="Barry K."/>
            <person name="Hainaut M."/>
            <person name="Henrissat B."/>
            <person name="Johnson J."/>
            <person name="Kuo A."/>
            <person name="Lim J.H.P."/>
            <person name="Lipzen A."/>
            <person name="Nolan M."/>
            <person name="Ohm R.A."/>
            <person name="Tamas L."/>
            <person name="Grigoriev I.V."/>
            <person name="Spatafora J.W."/>
            <person name="Nagy L.G."/>
            <person name="Kovacs G.M."/>
        </authorList>
    </citation>
    <scope>NUCLEOTIDE SEQUENCE [LARGE SCALE GENOMIC DNA]</scope>
    <source>
        <strain evidence="2 3">DSE2036</strain>
    </source>
</reference>
<name>A0A2V1DQR9_9PLEO</name>
<sequence length="391" mass="44649">MPSPGQLGRDSSVELGSPSKMTQYSKTGRPIRLTAGKANPKAGYVDSSIIEEVVEEPIDTPSEDEDGIMKRAPRKRKRSPSPTPPPLDPIIRDEDPDGPSDDEGGQFQRATENHDDETALLQFNIPLGFHGPLVVKLDRSMLAQTRAEGKTWDMQPRRTKQRLEKPKEKAERPAGRLTFSDLPPEIRNKIYRQLFVTGDPISIPRATNLRRSGQFLSTCKLVYSEGCSVLYGENTILLDRSRDRRGPFWEPDPKEIGYSDARRFLKVIGPENLAYLRDVHLVLEDACPSATPKLSHEQRRYINDEHLIDILRILREAKLREFRLTFFGRRALVRQDYKFLSYLDQIKADNVASKLADNTHWGGYHPKISQTLWSDLQKSMTRKKKLYITKA</sequence>
<dbReference type="STRING" id="97972.A0A2V1DQR9"/>
<evidence type="ECO:0000313" key="3">
    <source>
        <dbReference type="Proteomes" id="UP000244855"/>
    </source>
</evidence>
<protein>
    <submittedName>
        <fullName evidence="2">Uncharacterized protein</fullName>
    </submittedName>
</protein>
<feature type="region of interest" description="Disordered" evidence="1">
    <location>
        <begin position="148"/>
        <end position="174"/>
    </location>
</feature>
<dbReference type="Proteomes" id="UP000244855">
    <property type="component" value="Unassembled WGS sequence"/>
</dbReference>
<organism evidence="2 3">
    <name type="scientific">Periconia macrospinosa</name>
    <dbReference type="NCBI Taxonomy" id="97972"/>
    <lineage>
        <taxon>Eukaryota</taxon>
        <taxon>Fungi</taxon>
        <taxon>Dikarya</taxon>
        <taxon>Ascomycota</taxon>
        <taxon>Pezizomycotina</taxon>
        <taxon>Dothideomycetes</taxon>
        <taxon>Pleosporomycetidae</taxon>
        <taxon>Pleosporales</taxon>
        <taxon>Massarineae</taxon>
        <taxon>Periconiaceae</taxon>
        <taxon>Periconia</taxon>
    </lineage>
</organism>
<evidence type="ECO:0000256" key="1">
    <source>
        <dbReference type="SAM" id="MobiDB-lite"/>
    </source>
</evidence>
<feature type="compositionally biased region" description="Acidic residues" evidence="1">
    <location>
        <begin position="94"/>
        <end position="104"/>
    </location>
</feature>
<keyword evidence="3" id="KW-1185">Reference proteome</keyword>
<dbReference type="PANTHER" id="PTHR42085">
    <property type="entry name" value="F-BOX DOMAIN-CONTAINING PROTEIN"/>
    <property type="match status" value="1"/>
</dbReference>
<proteinExistence type="predicted"/>
<feature type="compositionally biased region" description="Acidic residues" evidence="1">
    <location>
        <begin position="52"/>
        <end position="66"/>
    </location>
</feature>
<dbReference type="OrthoDB" id="5372935at2759"/>
<gene>
    <name evidence="2" type="ORF">DM02DRAFT_526878</name>
</gene>
<feature type="compositionally biased region" description="Basic and acidic residues" evidence="1">
    <location>
        <begin position="161"/>
        <end position="174"/>
    </location>
</feature>
<dbReference type="EMBL" id="KZ805372">
    <property type="protein sequence ID" value="PVI00517.1"/>
    <property type="molecule type" value="Genomic_DNA"/>
</dbReference>